<keyword evidence="1" id="KW-0547">Nucleotide-binding</keyword>
<dbReference type="PANTHER" id="PTHR30580">
    <property type="entry name" value="PRIMOSOMAL PROTEIN N"/>
    <property type="match status" value="1"/>
</dbReference>
<evidence type="ECO:0000313" key="6">
    <source>
        <dbReference type="EMBL" id="BCA85339.1"/>
    </source>
</evidence>
<dbReference type="Gene3D" id="3.40.50.300">
    <property type="entry name" value="P-loop containing nucleotide triphosphate hydrolases"/>
    <property type="match status" value="2"/>
</dbReference>
<dbReference type="GO" id="GO:0006310">
    <property type="term" value="P:DNA recombination"/>
    <property type="evidence" value="ECO:0007669"/>
    <property type="project" value="TreeGrafter"/>
</dbReference>
<dbReference type="GO" id="GO:0005524">
    <property type="term" value="F:ATP binding"/>
    <property type="evidence" value="ECO:0007669"/>
    <property type="project" value="UniProtKB-KW"/>
</dbReference>
<accession>A0A679IB92</accession>
<gene>
    <name evidence="6" type="primary">comFA</name>
    <name evidence="6" type="ORF">EsVE80_08620</name>
</gene>
<evidence type="ECO:0000256" key="2">
    <source>
        <dbReference type="ARBA" id="ARBA00022840"/>
    </source>
</evidence>
<feature type="domain" description="Helicase C-terminal" evidence="5">
    <location>
        <begin position="287"/>
        <end position="436"/>
    </location>
</feature>
<sequence>MKLYPGYQYLLTQEELDESVEVYKQKAITIENEICRCQRCNTKFSSLENQLPDGRHYCCECISFGRVTSRHYLVTKPLDPPKKRKIKFDFTGRLTAAQKKISYGLIQNFEGQIDSLVYAVTGAGKTEMLFKLIHHCLLKGLNVVFCSPRVDVCVEIHPRLQEIFPELEVGLRHYGAKPYQPTSLLVCTTHQLFYFKKAFHLIIVDEIDAFPYENDQKLHYAVDNALHKNGCRVFLSATPSEVEIKAAEKSGGLFCLPARYHRRLLPVPKPVRIKTHKLPLTAHCKKTFLKLVTELLQHNHLLLFCASVNQVLAMEKFLKAELKEFTIASVHAADCERHMKVKKMRQNDFQIFCCSTVMERGVTFANISVLVFNADHHVFTQATLLQIAGRADRKGDFSNGEVVFCFTQMTKAIRKAVQITKRLNQQAKKAGLLDEM</sequence>
<dbReference type="InterPro" id="IPR027417">
    <property type="entry name" value="P-loop_NTPase"/>
</dbReference>
<protein>
    <submittedName>
        <fullName evidence="6">DNA/RNA helicase</fullName>
    </submittedName>
</protein>
<dbReference type="AlphaFoldDB" id="A0A679IB92"/>
<dbReference type="GO" id="GO:0003677">
    <property type="term" value="F:DNA binding"/>
    <property type="evidence" value="ECO:0007669"/>
    <property type="project" value="UniProtKB-KW"/>
</dbReference>
<keyword evidence="7" id="KW-1185">Reference proteome</keyword>
<organism evidence="6 7">
    <name type="scientific">Enterococcus saigonensis</name>
    <dbReference type="NCBI Taxonomy" id="1805431"/>
    <lineage>
        <taxon>Bacteria</taxon>
        <taxon>Bacillati</taxon>
        <taxon>Bacillota</taxon>
        <taxon>Bacilli</taxon>
        <taxon>Lactobacillales</taxon>
        <taxon>Enterococcaceae</taxon>
        <taxon>Enterococcus</taxon>
    </lineage>
</organism>
<evidence type="ECO:0000259" key="4">
    <source>
        <dbReference type="PROSITE" id="PS51192"/>
    </source>
</evidence>
<evidence type="ECO:0000256" key="3">
    <source>
        <dbReference type="ARBA" id="ARBA00023125"/>
    </source>
</evidence>
<dbReference type="SMART" id="SM00487">
    <property type="entry name" value="DEXDc"/>
    <property type="match status" value="1"/>
</dbReference>
<evidence type="ECO:0000256" key="1">
    <source>
        <dbReference type="ARBA" id="ARBA00022741"/>
    </source>
</evidence>
<keyword evidence="6" id="KW-0347">Helicase</keyword>
<dbReference type="GO" id="GO:0006302">
    <property type="term" value="P:double-strand break repair"/>
    <property type="evidence" value="ECO:0007669"/>
    <property type="project" value="TreeGrafter"/>
</dbReference>
<dbReference type="GO" id="GO:0043138">
    <property type="term" value="F:3'-5' DNA helicase activity"/>
    <property type="evidence" value="ECO:0007669"/>
    <property type="project" value="TreeGrafter"/>
</dbReference>
<dbReference type="PROSITE" id="PS51194">
    <property type="entry name" value="HELICASE_CTER"/>
    <property type="match status" value="1"/>
</dbReference>
<proteinExistence type="predicted"/>
<reference evidence="6 7" key="1">
    <citation type="submission" date="2020-02" db="EMBL/GenBank/DDBJ databases">
        <title>Characterization of vanA genotype vancomycin-resistant Enterococcus saigonensis VE80.</title>
        <authorList>
            <person name="Harada T."/>
            <person name="Motooka D."/>
            <person name="Nakamura S."/>
            <person name="Yamamoto Y."/>
            <person name="Kawahara R."/>
            <person name="Kawatsu K."/>
        </authorList>
    </citation>
    <scope>NUCLEOTIDE SEQUENCE [LARGE SCALE GENOMIC DNA]</scope>
    <source>
        <strain evidence="6 7">VE80</strain>
    </source>
</reference>
<dbReference type="PANTHER" id="PTHR30580:SF1">
    <property type="entry name" value="COMF OPERON PROTEIN 1"/>
    <property type="match status" value="1"/>
</dbReference>
<evidence type="ECO:0000259" key="5">
    <source>
        <dbReference type="PROSITE" id="PS51194"/>
    </source>
</evidence>
<keyword evidence="6" id="KW-0378">Hydrolase</keyword>
<dbReference type="GO" id="GO:0006270">
    <property type="term" value="P:DNA replication initiation"/>
    <property type="evidence" value="ECO:0007669"/>
    <property type="project" value="TreeGrafter"/>
</dbReference>
<name>A0A679IB92_9ENTE</name>
<dbReference type="Pfam" id="PF00271">
    <property type="entry name" value="Helicase_C"/>
    <property type="match status" value="1"/>
</dbReference>
<keyword evidence="3" id="KW-0238">DNA-binding</keyword>
<dbReference type="InterPro" id="IPR014001">
    <property type="entry name" value="Helicase_ATP-bd"/>
</dbReference>
<dbReference type="InterPro" id="IPR001650">
    <property type="entry name" value="Helicase_C-like"/>
</dbReference>
<dbReference type="KEGG" id="esg:EsVE80_08620"/>
<dbReference type="InterPro" id="IPR011545">
    <property type="entry name" value="DEAD/DEAH_box_helicase_dom"/>
</dbReference>
<feature type="domain" description="Helicase ATP-binding" evidence="4">
    <location>
        <begin position="106"/>
        <end position="257"/>
    </location>
</feature>
<evidence type="ECO:0000313" key="7">
    <source>
        <dbReference type="Proteomes" id="UP000502998"/>
    </source>
</evidence>
<dbReference type="Pfam" id="PF00270">
    <property type="entry name" value="DEAD"/>
    <property type="match status" value="1"/>
</dbReference>
<dbReference type="EMBL" id="AP022822">
    <property type="protein sequence ID" value="BCA85339.1"/>
    <property type="molecule type" value="Genomic_DNA"/>
</dbReference>
<dbReference type="SMART" id="SM00490">
    <property type="entry name" value="HELICc"/>
    <property type="match status" value="1"/>
</dbReference>
<dbReference type="Proteomes" id="UP000502998">
    <property type="component" value="Chromosome"/>
</dbReference>
<dbReference type="SUPFAM" id="SSF52540">
    <property type="entry name" value="P-loop containing nucleoside triphosphate hydrolases"/>
    <property type="match status" value="1"/>
</dbReference>
<dbReference type="RefSeq" id="WP_173102631.1">
    <property type="nucleotide sequence ID" value="NZ_AP022822.1"/>
</dbReference>
<dbReference type="PROSITE" id="PS51192">
    <property type="entry name" value="HELICASE_ATP_BIND_1"/>
    <property type="match status" value="1"/>
</dbReference>
<keyword evidence="2" id="KW-0067">ATP-binding</keyword>